<dbReference type="PROSITE" id="PS50045">
    <property type="entry name" value="SIGMA54_INTERACT_4"/>
    <property type="match status" value="1"/>
</dbReference>
<dbReference type="PROSITE" id="PS00676">
    <property type="entry name" value="SIGMA54_INTERACT_2"/>
    <property type="match status" value="1"/>
</dbReference>
<dbReference type="SUPFAM" id="SSF46689">
    <property type="entry name" value="Homeodomain-like"/>
    <property type="match status" value="1"/>
</dbReference>
<dbReference type="Gene3D" id="3.40.50.2300">
    <property type="match status" value="1"/>
</dbReference>
<keyword evidence="4" id="KW-0804">Transcription</keyword>
<dbReference type="InterPro" id="IPR025662">
    <property type="entry name" value="Sigma_54_int_dom_ATP-bd_1"/>
</dbReference>
<evidence type="ECO:0000313" key="9">
    <source>
        <dbReference type="Proteomes" id="UP000031433"/>
    </source>
</evidence>
<dbReference type="SUPFAM" id="SSF52540">
    <property type="entry name" value="P-loop containing nucleoside triphosphate hydrolases"/>
    <property type="match status" value="1"/>
</dbReference>
<dbReference type="InterPro" id="IPR009057">
    <property type="entry name" value="Homeodomain-like_sf"/>
</dbReference>
<dbReference type="EMBL" id="JXBL01000001">
    <property type="protein sequence ID" value="KIE41620.1"/>
    <property type="molecule type" value="Genomic_DNA"/>
</dbReference>
<dbReference type="FunFam" id="3.40.50.300:FF:000006">
    <property type="entry name" value="DNA-binding transcriptional regulator NtrC"/>
    <property type="match status" value="1"/>
</dbReference>
<dbReference type="PROSITE" id="PS00675">
    <property type="entry name" value="SIGMA54_INTERACT_1"/>
    <property type="match status" value="1"/>
</dbReference>
<dbReference type="SMART" id="SM00448">
    <property type="entry name" value="REC"/>
    <property type="match status" value="1"/>
</dbReference>
<dbReference type="GO" id="GO:0006355">
    <property type="term" value="P:regulation of DNA-templated transcription"/>
    <property type="evidence" value="ECO:0007669"/>
    <property type="project" value="InterPro"/>
</dbReference>
<accession>A0A0C1U1F3</accession>
<dbReference type="Gene3D" id="1.10.8.60">
    <property type="match status" value="1"/>
</dbReference>
<organism evidence="8 9">
    <name type="scientific">Geobacter soli</name>
    <dbReference type="NCBI Taxonomy" id="1510391"/>
    <lineage>
        <taxon>Bacteria</taxon>
        <taxon>Pseudomonadati</taxon>
        <taxon>Thermodesulfobacteriota</taxon>
        <taxon>Desulfuromonadia</taxon>
        <taxon>Geobacterales</taxon>
        <taxon>Geobacteraceae</taxon>
        <taxon>Geobacter</taxon>
    </lineage>
</organism>
<evidence type="ECO:0000256" key="5">
    <source>
        <dbReference type="PROSITE-ProRule" id="PRU00169"/>
    </source>
</evidence>
<keyword evidence="1" id="KW-0547">Nucleotide-binding</keyword>
<dbReference type="Gene3D" id="3.40.50.300">
    <property type="entry name" value="P-loop containing nucleotide triphosphate hydrolases"/>
    <property type="match status" value="1"/>
</dbReference>
<evidence type="ECO:0000256" key="3">
    <source>
        <dbReference type="ARBA" id="ARBA00023015"/>
    </source>
</evidence>
<feature type="domain" description="Sigma-54 factor interaction" evidence="6">
    <location>
        <begin position="142"/>
        <end position="372"/>
    </location>
</feature>
<dbReference type="Pfam" id="PF00158">
    <property type="entry name" value="Sigma54_activat"/>
    <property type="match status" value="1"/>
</dbReference>
<dbReference type="AlphaFoldDB" id="A0A0C1U1F3"/>
<dbReference type="GO" id="GO:0005524">
    <property type="term" value="F:ATP binding"/>
    <property type="evidence" value="ECO:0007669"/>
    <property type="project" value="UniProtKB-KW"/>
</dbReference>
<dbReference type="SUPFAM" id="SSF52172">
    <property type="entry name" value="CheY-like"/>
    <property type="match status" value="1"/>
</dbReference>
<dbReference type="InterPro" id="IPR002078">
    <property type="entry name" value="Sigma_54_int"/>
</dbReference>
<keyword evidence="9" id="KW-1185">Reference proteome</keyword>
<dbReference type="InterPro" id="IPR027417">
    <property type="entry name" value="P-loop_NTPase"/>
</dbReference>
<dbReference type="Pfam" id="PF02954">
    <property type="entry name" value="HTH_8"/>
    <property type="match status" value="1"/>
</dbReference>
<name>A0A0C1U1F3_9BACT</name>
<evidence type="ECO:0000256" key="2">
    <source>
        <dbReference type="ARBA" id="ARBA00022840"/>
    </source>
</evidence>
<feature type="domain" description="Response regulatory" evidence="7">
    <location>
        <begin position="3"/>
        <end position="117"/>
    </location>
</feature>
<keyword evidence="5" id="KW-0597">Phosphoprotein</keyword>
<dbReference type="SMART" id="SM00382">
    <property type="entry name" value="AAA"/>
    <property type="match status" value="1"/>
</dbReference>
<evidence type="ECO:0000313" key="8">
    <source>
        <dbReference type="EMBL" id="KIE41620.1"/>
    </source>
</evidence>
<evidence type="ECO:0000259" key="7">
    <source>
        <dbReference type="PROSITE" id="PS50110"/>
    </source>
</evidence>
<protein>
    <submittedName>
        <fullName evidence="8">Fis family transcriptional regulator</fullName>
    </submittedName>
</protein>
<dbReference type="InterPro" id="IPR003593">
    <property type="entry name" value="AAA+_ATPase"/>
</dbReference>
<dbReference type="GO" id="GO:0043565">
    <property type="term" value="F:sequence-specific DNA binding"/>
    <property type="evidence" value="ECO:0007669"/>
    <property type="project" value="InterPro"/>
</dbReference>
<gene>
    <name evidence="8" type="ORF">SE37_02735</name>
</gene>
<dbReference type="Proteomes" id="UP000031433">
    <property type="component" value="Unassembled WGS sequence"/>
</dbReference>
<evidence type="ECO:0000259" key="6">
    <source>
        <dbReference type="PROSITE" id="PS50045"/>
    </source>
</evidence>
<dbReference type="CDD" id="cd00009">
    <property type="entry name" value="AAA"/>
    <property type="match status" value="1"/>
</dbReference>
<dbReference type="GO" id="GO:0000160">
    <property type="term" value="P:phosphorelay signal transduction system"/>
    <property type="evidence" value="ECO:0007669"/>
    <property type="project" value="InterPro"/>
</dbReference>
<keyword evidence="2" id="KW-0067">ATP-binding</keyword>
<dbReference type="Gene3D" id="1.10.10.60">
    <property type="entry name" value="Homeodomain-like"/>
    <property type="match status" value="1"/>
</dbReference>
<proteinExistence type="predicted"/>
<dbReference type="InterPro" id="IPR002197">
    <property type="entry name" value="HTH_Fis"/>
</dbReference>
<dbReference type="PRINTS" id="PR01590">
    <property type="entry name" value="HTHFIS"/>
</dbReference>
<dbReference type="PANTHER" id="PTHR32071">
    <property type="entry name" value="TRANSCRIPTIONAL REGULATORY PROTEIN"/>
    <property type="match status" value="1"/>
</dbReference>
<dbReference type="PANTHER" id="PTHR32071:SF113">
    <property type="entry name" value="ALGINATE BIOSYNTHESIS TRANSCRIPTIONAL REGULATORY PROTEIN ALGB"/>
    <property type="match status" value="1"/>
</dbReference>
<evidence type="ECO:0000256" key="1">
    <source>
        <dbReference type="ARBA" id="ARBA00022741"/>
    </source>
</evidence>
<evidence type="ECO:0000256" key="4">
    <source>
        <dbReference type="ARBA" id="ARBA00023163"/>
    </source>
</evidence>
<keyword evidence="3" id="KW-0805">Transcription regulation</keyword>
<dbReference type="InterPro" id="IPR011006">
    <property type="entry name" value="CheY-like_superfamily"/>
</dbReference>
<feature type="modified residue" description="4-aspartylphosphate" evidence="5">
    <location>
        <position position="52"/>
    </location>
</feature>
<sequence>MEKILIIDDEAFIRENVERILTEDGYQALCAASGTEAREIVADEDVDLVLLDLNLGTEDGIEVLKELKILDPELLVIIITGFGSVESAVDALKLGAFHYMKKPFKADALRVIVKLALQTQTLRREVRNLRKGDLTLFENVPLVGAGEGLKEIIRQVKEVARFPLSTVLITGESGTGKELVARTIHHLSDRREAPFVAINCASMPVSLLESELFGHEKGAFTDASQRKPGLFEEAQKGTIFLDEIGEMDVSIQAKLLRVLEDRKIRRVGGTRNIDIDVRVIAATNRNLRDAIREGNFREDLYYRLNVFPIHIPPLRERKEDIPVLAKFYLDRYGRTFNRSFQTISAKALRLLETHPWPGNIREMKNVIERICIMHDGPELTPNHLPPEIKQTEGAAAPPATDVTADLALGLEAATDRYEKQLIAAALDMTGNNVLQAAQILKIPRGTLRYKMARHGLHGGGSDGG</sequence>
<reference evidence="8 9" key="1">
    <citation type="submission" date="2015-01" db="EMBL/GenBank/DDBJ databases">
        <title>Genome sequence of the anaerobic bacterium Geobacter soli GSS01, a dissimilatory Fe(III) reducer from soil.</title>
        <authorList>
            <person name="Yang G."/>
            <person name="Zhou S."/>
        </authorList>
    </citation>
    <scope>NUCLEOTIDE SEQUENCE [LARGE SCALE GENOMIC DNA]</scope>
    <source>
        <strain evidence="8 9">GSS01</strain>
    </source>
</reference>
<dbReference type="Pfam" id="PF00072">
    <property type="entry name" value="Response_reg"/>
    <property type="match status" value="1"/>
</dbReference>
<dbReference type="InterPro" id="IPR001789">
    <property type="entry name" value="Sig_transdc_resp-reg_receiver"/>
</dbReference>
<dbReference type="InterPro" id="IPR025943">
    <property type="entry name" value="Sigma_54_int_dom_ATP-bd_2"/>
</dbReference>
<dbReference type="InterPro" id="IPR058031">
    <property type="entry name" value="AAA_lid_NorR"/>
</dbReference>
<comment type="caution">
    <text evidence="8">The sequence shown here is derived from an EMBL/GenBank/DDBJ whole genome shotgun (WGS) entry which is preliminary data.</text>
</comment>
<dbReference type="RefSeq" id="WP_039643416.1">
    <property type="nucleotide sequence ID" value="NZ_JXBL01000001.1"/>
</dbReference>
<dbReference type="Pfam" id="PF25601">
    <property type="entry name" value="AAA_lid_14"/>
    <property type="match status" value="1"/>
</dbReference>
<dbReference type="PROSITE" id="PS50110">
    <property type="entry name" value="RESPONSE_REGULATORY"/>
    <property type="match status" value="1"/>
</dbReference>